<dbReference type="EC" id="3.2.1.-" evidence="13"/>
<feature type="active site" evidence="10">
    <location>
        <position position="516"/>
    </location>
</feature>
<evidence type="ECO:0000256" key="13">
    <source>
        <dbReference type="RuleBase" id="RU361193"/>
    </source>
</evidence>
<evidence type="ECO:0000256" key="6">
    <source>
        <dbReference type="ARBA" id="ARBA00022837"/>
    </source>
</evidence>
<gene>
    <name evidence="15" type="ORF">MAM1_0273c09068</name>
</gene>
<keyword evidence="4 11" id="KW-0479">Metal-binding</keyword>
<dbReference type="InterPro" id="IPR036026">
    <property type="entry name" value="Seven-hairpin_glycosidases"/>
</dbReference>
<dbReference type="SUPFAM" id="SSF48225">
    <property type="entry name" value="Seven-hairpin glycosidases"/>
    <property type="match status" value="1"/>
</dbReference>
<proteinExistence type="inferred from homology"/>
<keyword evidence="14" id="KW-1133">Transmembrane helix</keyword>
<comment type="catalytic activity">
    <reaction evidence="8">
        <text>N(4)-(alpha-D-Man-(1-&gt;2)-alpha-D-Man-(1-&gt;2)-alpha-D-Man-(1-&gt;3)-[alpha-D-Man-(1-&gt;3)-[alpha-D-Man-(1-&gt;2)-alpha-D-Man-(1-&gt;6)]-alpha-D-Man-(1-&gt;6)]-beta-D-Man-(1-&gt;4)-beta-D-GlcNAc-(1-&gt;4)-beta-D-GlcNAc)-L-asparaginyl-[protein] (N-glucan mannose isomer 8A1,2,3B1,3) + 3 H2O = N(4)-(alpha-D-Man-(1-&gt;3)-[alpha-D-Man-(1-&gt;3)-[alpha-D-Man-(1-&gt;6)]-alpha-D-Man-(1-&gt;6)]-beta-D-Man-(1-&gt;4)-beta-D-GlcNAc-(1-&gt;4)-beta-D-GlcNAc)-L-asparaginyl-[protein] (N-glucan mannose isomer 5A1,2) + 3 beta-D-mannose</text>
        <dbReference type="Rhea" id="RHEA:56028"/>
        <dbReference type="Rhea" id="RHEA-COMP:14358"/>
        <dbReference type="Rhea" id="RHEA-COMP:14367"/>
        <dbReference type="ChEBI" id="CHEBI:15377"/>
        <dbReference type="ChEBI" id="CHEBI:28563"/>
        <dbReference type="ChEBI" id="CHEBI:59087"/>
        <dbReference type="ChEBI" id="CHEBI:60628"/>
        <dbReference type="EC" id="3.2.1.113"/>
    </reaction>
</comment>
<evidence type="ECO:0000256" key="3">
    <source>
        <dbReference type="ARBA" id="ARBA00007658"/>
    </source>
</evidence>
<dbReference type="EMBL" id="DF836562">
    <property type="protein sequence ID" value="GAN09538.1"/>
    <property type="molecule type" value="Genomic_DNA"/>
</dbReference>
<comment type="similarity">
    <text evidence="3 13">Belongs to the glycosyl hydrolase 47 family.</text>
</comment>
<evidence type="ECO:0000256" key="11">
    <source>
        <dbReference type="PIRSR" id="PIRSR601382-2"/>
    </source>
</evidence>
<evidence type="ECO:0000256" key="8">
    <source>
        <dbReference type="ARBA" id="ARBA00047669"/>
    </source>
</evidence>
<dbReference type="Proteomes" id="UP000053815">
    <property type="component" value="Unassembled WGS sequence"/>
</dbReference>
<keyword evidence="13" id="KW-0326">Glycosidase</keyword>
<dbReference type="InterPro" id="IPR001382">
    <property type="entry name" value="Glyco_hydro_47"/>
</dbReference>
<evidence type="ECO:0000256" key="4">
    <source>
        <dbReference type="ARBA" id="ARBA00022723"/>
    </source>
</evidence>
<dbReference type="GO" id="GO:0005975">
    <property type="term" value="P:carbohydrate metabolic process"/>
    <property type="evidence" value="ECO:0007669"/>
    <property type="project" value="InterPro"/>
</dbReference>
<dbReference type="InterPro" id="IPR012341">
    <property type="entry name" value="6hp_glycosidase-like_sf"/>
</dbReference>
<evidence type="ECO:0000256" key="5">
    <source>
        <dbReference type="ARBA" id="ARBA00022801"/>
    </source>
</evidence>
<feature type="transmembrane region" description="Helical" evidence="14">
    <location>
        <begin position="37"/>
        <end position="53"/>
    </location>
</feature>
<evidence type="ECO:0000256" key="7">
    <source>
        <dbReference type="ARBA" id="ARBA00023157"/>
    </source>
</evidence>
<dbReference type="OrthoDB" id="8118055at2759"/>
<dbReference type="GO" id="GO:0036503">
    <property type="term" value="P:ERAD pathway"/>
    <property type="evidence" value="ECO:0007669"/>
    <property type="project" value="UniProtKB-ARBA"/>
</dbReference>
<feature type="binding site" evidence="11">
    <location>
        <position position="603"/>
    </location>
    <ligand>
        <name>Ca(2+)</name>
        <dbReference type="ChEBI" id="CHEBI:29108"/>
    </ligand>
</feature>
<dbReference type="GO" id="GO:0005509">
    <property type="term" value="F:calcium ion binding"/>
    <property type="evidence" value="ECO:0007669"/>
    <property type="project" value="InterPro"/>
</dbReference>
<evidence type="ECO:0000313" key="16">
    <source>
        <dbReference type="Proteomes" id="UP000053815"/>
    </source>
</evidence>
<feature type="active site" description="Proton donor" evidence="10">
    <location>
        <position position="485"/>
    </location>
</feature>
<keyword evidence="16" id="KW-1185">Reference proteome</keyword>
<evidence type="ECO:0000256" key="12">
    <source>
        <dbReference type="PIRSR" id="PIRSR601382-3"/>
    </source>
</evidence>
<keyword evidence="14" id="KW-0812">Transmembrane</keyword>
<dbReference type="AlphaFoldDB" id="A0A0C9N4M5"/>
<dbReference type="GO" id="GO:0016020">
    <property type="term" value="C:membrane"/>
    <property type="evidence" value="ECO:0007669"/>
    <property type="project" value="InterPro"/>
</dbReference>
<evidence type="ECO:0000256" key="10">
    <source>
        <dbReference type="PIRSR" id="PIRSR601382-1"/>
    </source>
</evidence>
<comment type="cofactor">
    <cofactor evidence="1 11">
        <name>Ca(2+)</name>
        <dbReference type="ChEBI" id="CHEBI:29108"/>
    </cofactor>
</comment>
<keyword evidence="7 12" id="KW-1015">Disulfide bond</keyword>
<evidence type="ECO:0000313" key="15">
    <source>
        <dbReference type="EMBL" id="GAN09538.1"/>
    </source>
</evidence>
<evidence type="ECO:0000256" key="1">
    <source>
        <dbReference type="ARBA" id="ARBA00001913"/>
    </source>
</evidence>
<dbReference type="PANTHER" id="PTHR11742:SF55">
    <property type="entry name" value="ENDOPLASMIC RETICULUM MANNOSYL-OLIGOSACCHARIDE 1,2-ALPHA-MANNOSIDASE"/>
    <property type="match status" value="1"/>
</dbReference>
<dbReference type="GO" id="GO:0005783">
    <property type="term" value="C:endoplasmic reticulum"/>
    <property type="evidence" value="ECO:0007669"/>
    <property type="project" value="TreeGrafter"/>
</dbReference>
<organism evidence="15">
    <name type="scientific">Mucor ambiguus</name>
    <dbReference type="NCBI Taxonomy" id="91626"/>
    <lineage>
        <taxon>Eukaryota</taxon>
        <taxon>Fungi</taxon>
        <taxon>Fungi incertae sedis</taxon>
        <taxon>Mucoromycota</taxon>
        <taxon>Mucoromycotina</taxon>
        <taxon>Mucoromycetes</taxon>
        <taxon>Mucorales</taxon>
        <taxon>Mucorineae</taxon>
        <taxon>Mucoraceae</taxon>
        <taxon>Mucor</taxon>
    </lineage>
</organism>
<keyword evidence="6 11" id="KW-0106">Calcium</keyword>
<name>A0A0C9N4M5_9FUNG</name>
<dbReference type="Gene3D" id="1.50.10.10">
    <property type="match status" value="1"/>
</dbReference>
<evidence type="ECO:0000256" key="2">
    <source>
        <dbReference type="ARBA" id="ARBA00004922"/>
    </source>
</evidence>
<comment type="catalytic activity">
    <reaction evidence="9">
        <text>N(4)-(alpha-D-Man-(1-&gt;2)-alpha-D-Man-(1-&gt;2)-alpha-D-Man-(1-&gt;3)-[alpha-D-Man-(1-&gt;2)-alpha-D-Man-(1-&gt;3)-[alpha-D-Man-(1-&gt;2)-alpha-D-Man-(1-&gt;6)]-alpha-D-Man-(1-&gt;6)]-beta-D-Man-(1-&gt;4)-beta-D-GlcNAc-(1-&gt;4)-beta-D-GlcNAc)-L-asparaginyl-[protein] (N-glucan mannose isomer 9A1,2,3B1,2,3) + 4 H2O = N(4)-(alpha-D-Man-(1-&gt;3)-[alpha-D-Man-(1-&gt;3)-[alpha-D-Man-(1-&gt;6)]-alpha-D-Man-(1-&gt;6)]-beta-D-Man-(1-&gt;4)-beta-D-GlcNAc-(1-&gt;4)-beta-D-GlcNAc)-L-asparaginyl-[protein] (N-glucan mannose isomer 5A1,2) + 4 beta-D-mannose</text>
        <dbReference type="Rhea" id="RHEA:56008"/>
        <dbReference type="Rhea" id="RHEA-COMP:14356"/>
        <dbReference type="Rhea" id="RHEA-COMP:14367"/>
        <dbReference type="ChEBI" id="CHEBI:15377"/>
        <dbReference type="ChEBI" id="CHEBI:28563"/>
        <dbReference type="ChEBI" id="CHEBI:59087"/>
        <dbReference type="ChEBI" id="CHEBI:139493"/>
        <dbReference type="EC" id="3.2.1.113"/>
    </reaction>
</comment>
<accession>A0A0C9N4M5</accession>
<evidence type="ECO:0000256" key="14">
    <source>
        <dbReference type="SAM" id="Phobius"/>
    </source>
</evidence>
<comment type="pathway">
    <text evidence="2">Protein modification; protein glycosylation.</text>
</comment>
<dbReference type="STRING" id="91626.A0A0C9N4M5"/>
<keyword evidence="14" id="KW-0472">Membrane</keyword>
<evidence type="ECO:0000256" key="9">
    <source>
        <dbReference type="ARBA" id="ARBA00048605"/>
    </source>
</evidence>
<feature type="active site" evidence="10">
    <location>
        <position position="363"/>
    </location>
</feature>
<dbReference type="PRINTS" id="PR00747">
    <property type="entry name" value="GLYHDRLASE47"/>
</dbReference>
<sequence length="614" mass="69824">MLPTHRIMKNGRGDFYDDDKYSKTNSKESHKNVRSKLWIGLSIAAICILYYTFTHTPKEYKMDTDPVQQPDYGPIATDNNAPSPPKVIPVQETQPEVDDFEVADDDFEQEIIAGIDQQQQSSNILFTQYPPPSSLRPTDALLASRQAKVIQAFQHAWKGYAQDAFGQDEYQPLTHTGHNWAPGGVGLMIVDSLDTLMLMNLTKEYNEARSWIETNLDFNKDQDVNVFETTIRVLGGLLSAYHLSNNDPLYLRKAVDLGDRLLPAFNSESGIPFSGITLSNGVPVGYGPSSTAEATTIQLEFKYLSHLTGDMKYWNAAEKVMDRMQELVEASDSSALDGLVPIYIDPHSGNFASREIRLGSRGDSYYEYLLKLYLQTDKSEIKYRERYDHAVDGIKKHLVQHSYPNNLLYIAELMDSSQPNNIHPKMDHLVCFMGGSFVLGVTEGASIHELDPLDKKDGEDFRLAEELTRTCYEMYNMTATGLASEIVYFNTNPHSRPDEPDMDIHMRDKHNLLRPETLESLFIMYRSTGEEKYRDWAWNIFESFEKYTKLPDGGYAALKDVTVIPPPADNRMDTFFLAETLKYLYLIFSPDDIIPLENYVLNTEAHPLPVFLPN</sequence>
<dbReference type="InterPro" id="IPR050749">
    <property type="entry name" value="Glycosyl_Hydrolase_47"/>
</dbReference>
<keyword evidence="5 13" id="KW-0378">Hydrolase</keyword>
<dbReference type="GO" id="GO:0004571">
    <property type="term" value="F:mannosyl-oligosaccharide 1,2-alpha-mannosidase activity"/>
    <property type="evidence" value="ECO:0007669"/>
    <property type="project" value="UniProtKB-EC"/>
</dbReference>
<dbReference type="PANTHER" id="PTHR11742">
    <property type="entry name" value="MANNOSYL-OLIGOSACCHARIDE ALPHA-1,2-MANNOSIDASE-RELATED"/>
    <property type="match status" value="1"/>
</dbReference>
<protein>
    <recommendedName>
        <fullName evidence="13">alpha-1,2-Mannosidase</fullName>
        <ecNumber evidence="13">3.2.1.-</ecNumber>
    </recommendedName>
</protein>
<feature type="disulfide bond" evidence="12">
    <location>
        <begin position="431"/>
        <end position="471"/>
    </location>
</feature>
<reference evidence="15" key="1">
    <citation type="submission" date="2014-09" db="EMBL/GenBank/DDBJ databases">
        <title>Draft genome sequence of an oleaginous Mucoromycotina fungus Mucor ambiguus NBRC6742.</title>
        <authorList>
            <person name="Takeda I."/>
            <person name="Yamane N."/>
            <person name="Morita T."/>
            <person name="Tamano K."/>
            <person name="Machida M."/>
            <person name="Baker S."/>
            <person name="Koike H."/>
        </authorList>
    </citation>
    <scope>NUCLEOTIDE SEQUENCE</scope>
    <source>
        <strain evidence="15">NBRC 6742</strain>
    </source>
</reference>
<dbReference type="Pfam" id="PF01532">
    <property type="entry name" value="Glyco_hydro_47"/>
    <property type="match status" value="1"/>
</dbReference>
<feature type="active site" description="Proton donor" evidence="10">
    <location>
        <position position="228"/>
    </location>
</feature>